<dbReference type="InterPro" id="IPR036291">
    <property type="entry name" value="NAD(P)-bd_dom_sf"/>
</dbReference>
<gene>
    <name evidence="2" type="ORF">QBZ16_000694</name>
</gene>
<dbReference type="EMBL" id="JASFZW010000001">
    <property type="protein sequence ID" value="KAK2080840.1"/>
    <property type="molecule type" value="Genomic_DNA"/>
</dbReference>
<reference evidence="2" key="1">
    <citation type="submission" date="2021-01" db="EMBL/GenBank/DDBJ databases">
        <authorList>
            <person name="Eckstrom K.M.E."/>
        </authorList>
    </citation>
    <scope>NUCLEOTIDE SEQUENCE</scope>
    <source>
        <strain evidence="2">UVCC 0001</strain>
    </source>
</reference>
<dbReference type="Proteomes" id="UP001255856">
    <property type="component" value="Unassembled WGS sequence"/>
</dbReference>
<comment type="caution">
    <text evidence="2">The sequence shown here is derived from an EMBL/GenBank/DDBJ whole genome shotgun (WGS) entry which is preliminary data.</text>
</comment>
<evidence type="ECO:0000259" key="1">
    <source>
        <dbReference type="Pfam" id="PF13460"/>
    </source>
</evidence>
<name>A0AAD9IPA4_PROWI</name>
<dbReference type="InterPro" id="IPR016040">
    <property type="entry name" value="NAD(P)-bd_dom"/>
</dbReference>
<dbReference type="Gene3D" id="3.40.50.720">
    <property type="entry name" value="NAD(P)-binding Rossmann-like Domain"/>
    <property type="match status" value="1"/>
</dbReference>
<evidence type="ECO:0000313" key="3">
    <source>
        <dbReference type="Proteomes" id="UP001255856"/>
    </source>
</evidence>
<dbReference type="GO" id="GO:0005739">
    <property type="term" value="C:mitochondrion"/>
    <property type="evidence" value="ECO:0007669"/>
    <property type="project" value="TreeGrafter"/>
</dbReference>
<keyword evidence="3" id="KW-1185">Reference proteome</keyword>
<accession>A0AAD9IPA4</accession>
<dbReference type="SUPFAM" id="SSF51735">
    <property type="entry name" value="NAD(P)-binding Rossmann-fold domains"/>
    <property type="match status" value="1"/>
</dbReference>
<dbReference type="InterPro" id="IPR051207">
    <property type="entry name" value="ComplexI_NDUFA9_subunit"/>
</dbReference>
<evidence type="ECO:0000313" key="2">
    <source>
        <dbReference type="EMBL" id="KAK2080840.1"/>
    </source>
</evidence>
<sequence>MPDVEIVSVSRRGRPKGLEAGTWADQVQWAEGDALDTERPWRSLLEGDDVGVVSTLGAFGSTEKMYRTCGVANMELIRAAKEAGVRRFAFISVHDFRFPNFLLKGYFQGKRDAEQELFEQYPETGVALRPGFIYGSRDVGSGTLPLGIVGAPLGLLLKALPTRRLADIPILGAAFVPPTPVDVVGRAAARAALDPSIPGGIMDVWSIAEYGKRP</sequence>
<feature type="domain" description="NAD(P)-binding" evidence="1">
    <location>
        <begin position="19"/>
        <end position="119"/>
    </location>
</feature>
<dbReference type="AlphaFoldDB" id="A0AAD9IPA4"/>
<dbReference type="PANTHER" id="PTHR12126:SF16">
    <property type="entry name" value="MIOREX COMPLEX COMPONENT 2"/>
    <property type="match status" value="1"/>
</dbReference>
<proteinExistence type="predicted"/>
<dbReference type="PANTHER" id="PTHR12126">
    <property type="entry name" value="NADH-UBIQUINONE OXIDOREDUCTASE 39 KDA SUBUNIT-RELATED"/>
    <property type="match status" value="1"/>
</dbReference>
<dbReference type="Pfam" id="PF13460">
    <property type="entry name" value="NAD_binding_10"/>
    <property type="match status" value="1"/>
</dbReference>
<dbReference type="GO" id="GO:0044877">
    <property type="term" value="F:protein-containing complex binding"/>
    <property type="evidence" value="ECO:0007669"/>
    <property type="project" value="TreeGrafter"/>
</dbReference>
<organism evidence="2 3">
    <name type="scientific">Prototheca wickerhamii</name>
    <dbReference type="NCBI Taxonomy" id="3111"/>
    <lineage>
        <taxon>Eukaryota</taxon>
        <taxon>Viridiplantae</taxon>
        <taxon>Chlorophyta</taxon>
        <taxon>core chlorophytes</taxon>
        <taxon>Trebouxiophyceae</taxon>
        <taxon>Chlorellales</taxon>
        <taxon>Chlorellaceae</taxon>
        <taxon>Prototheca</taxon>
    </lineage>
</organism>
<protein>
    <recommendedName>
        <fullName evidence="1">NAD(P)-binding domain-containing protein</fullName>
    </recommendedName>
</protein>